<dbReference type="Proteomes" id="UP001186974">
    <property type="component" value="Unassembled WGS sequence"/>
</dbReference>
<organism evidence="1 2">
    <name type="scientific">Coniosporium uncinatum</name>
    <dbReference type="NCBI Taxonomy" id="93489"/>
    <lineage>
        <taxon>Eukaryota</taxon>
        <taxon>Fungi</taxon>
        <taxon>Dikarya</taxon>
        <taxon>Ascomycota</taxon>
        <taxon>Pezizomycotina</taxon>
        <taxon>Dothideomycetes</taxon>
        <taxon>Dothideomycetes incertae sedis</taxon>
        <taxon>Coniosporium</taxon>
    </lineage>
</organism>
<proteinExistence type="predicted"/>
<reference evidence="1" key="1">
    <citation type="submission" date="2024-09" db="EMBL/GenBank/DDBJ databases">
        <title>Black Yeasts Isolated from many extreme environments.</title>
        <authorList>
            <person name="Coleine C."/>
            <person name="Stajich J.E."/>
            <person name="Selbmann L."/>
        </authorList>
    </citation>
    <scope>NUCLEOTIDE SEQUENCE</scope>
    <source>
        <strain evidence="1">CCFEE 5737</strain>
    </source>
</reference>
<protein>
    <submittedName>
        <fullName evidence="1">Uncharacterized protein</fullName>
    </submittedName>
</protein>
<evidence type="ECO:0000313" key="2">
    <source>
        <dbReference type="Proteomes" id="UP001186974"/>
    </source>
</evidence>
<accession>A0ACC3DS56</accession>
<gene>
    <name evidence="1" type="ORF">LTS18_004816</name>
</gene>
<keyword evidence="2" id="KW-1185">Reference proteome</keyword>
<sequence length="590" mass="61984">MSISLDDKDYDITSPLNPDGSNYPCKGYQNDPSRHTTATYVAGQRYNVTIAGGASHTGGSCQISISYDNGETFKVLKSIIGGCPTDGSSYDFTVPSYADQGEALLAWTWLNREGNREFYMDCAQVEITSETSSSRRKSRTKREDAYTSISDHPNVCVANLDSVNECTTPEGSDPVYPHPGTDVEYGDGVDSSSTPLSCACDGEAPNNSADITDMDHSNDAGDSQPVDDTDMHSSDFSSHDADSVAHEDDEHDGGSTTAEGTPETQPQIMAQMPAPEESSSRSLPPLTSSRYPLVFQFSIPASTNAPPSAAAAAAAKANLVAVAESKPSLHPSATSATATPPLSPTDPAGGGAETAAALFIIPPPPTASKSYAKDIDGDDCPLYPDITVTASTTITVYASSCNDGGGVATVTVTKAVCDCMPGYHCQNQCPSNGGGGGTCSWACVYGASTTTTTTTTTTAWAMSTSMRTSVRYTGGSGTLRPRPTTISSASLLPPPPPPPHNSITPPANGSMDLDYASDTPDLQRYLPCTPGTFLCTSPSQFLTCDQNPLHPELRWHYPLAELRQVAEGMMCLPRLDGEGRRDDGYVRVGG</sequence>
<dbReference type="EMBL" id="JAWDJW010001135">
    <property type="protein sequence ID" value="KAK3079458.1"/>
    <property type="molecule type" value="Genomic_DNA"/>
</dbReference>
<evidence type="ECO:0000313" key="1">
    <source>
        <dbReference type="EMBL" id="KAK3079458.1"/>
    </source>
</evidence>
<comment type="caution">
    <text evidence="1">The sequence shown here is derived from an EMBL/GenBank/DDBJ whole genome shotgun (WGS) entry which is preliminary data.</text>
</comment>
<name>A0ACC3DS56_9PEZI</name>